<dbReference type="Proteomes" id="UP000799441">
    <property type="component" value="Unassembled WGS sequence"/>
</dbReference>
<keyword evidence="2" id="KW-1185">Reference proteome</keyword>
<name>A0A9P4QIL8_9PEZI</name>
<gene>
    <name evidence="1" type="ORF">K431DRAFT_80380</name>
</gene>
<sequence>MTWYADQDTCLLWHAITRFSAISLRFSKEFYNFNNLEISIVALSMGVGGFLATSTTGPASWWTEITVTTRGRSAFLSCTISNLAWKTSRSSLYACRLAC</sequence>
<evidence type="ECO:0000313" key="2">
    <source>
        <dbReference type="Proteomes" id="UP000799441"/>
    </source>
</evidence>
<evidence type="ECO:0000313" key="1">
    <source>
        <dbReference type="EMBL" id="KAF2725584.1"/>
    </source>
</evidence>
<proteinExistence type="predicted"/>
<reference evidence="1" key="1">
    <citation type="journal article" date="2020" name="Stud. Mycol.">
        <title>101 Dothideomycetes genomes: a test case for predicting lifestyles and emergence of pathogens.</title>
        <authorList>
            <person name="Haridas S."/>
            <person name="Albert R."/>
            <person name="Binder M."/>
            <person name="Bloem J."/>
            <person name="Labutti K."/>
            <person name="Salamov A."/>
            <person name="Andreopoulos B."/>
            <person name="Baker S."/>
            <person name="Barry K."/>
            <person name="Bills G."/>
            <person name="Bluhm B."/>
            <person name="Cannon C."/>
            <person name="Castanera R."/>
            <person name="Culley D."/>
            <person name="Daum C."/>
            <person name="Ezra D."/>
            <person name="Gonzalez J."/>
            <person name="Henrissat B."/>
            <person name="Kuo A."/>
            <person name="Liang C."/>
            <person name="Lipzen A."/>
            <person name="Lutzoni F."/>
            <person name="Magnuson J."/>
            <person name="Mondo S."/>
            <person name="Nolan M."/>
            <person name="Ohm R."/>
            <person name="Pangilinan J."/>
            <person name="Park H.-J."/>
            <person name="Ramirez L."/>
            <person name="Alfaro M."/>
            <person name="Sun H."/>
            <person name="Tritt A."/>
            <person name="Yoshinaga Y."/>
            <person name="Zwiers L.-H."/>
            <person name="Turgeon B."/>
            <person name="Goodwin S."/>
            <person name="Spatafora J."/>
            <person name="Crous P."/>
            <person name="Grigoriev I."/>
        </authorList>
    </citation>
    <scope>NUCLEOTIDE SEQUENCE</scope>
    <source>
        <strain evidence="1">CBS 116435</strain>
    </source>
</reference>
<protein>
    <submittedName>
        <fullName evidence="1">Uncharacterized protein</fullName>
    </submittedName>
</protein>
<dbReference type="AlphaFoldDB" id="A0A9P4QIL8"/>
<comment type="caution">
    <text evidence="1">The sequence shown here is derived from an EMBL/GenBank/DDBJ whole genome shotgun (WGS) entry which is preliminary data.</text>
</comment>
<dbReference type="EMBL" id="MU003767">
    <property type="protein sequence ID" value="KAF2725584.1"/>
    <property type="molecule type" value="Genomic_DNA"/>
</dbReference>
<organism evidence="1 2">
    <name type="scientific">Polychaeton citri CBS 116435</name>
    <dbReference type="NCBI Taxonomy" id="1314669"/>
    <lineage>
        <taxon>Eukaryota</taxon>
        <taxon>Fungi</taxon>
        <taxon>Dikarya</taxon>
        <taxon>Ascomycota</taxon>
        <taxon>Pezizomycotina</taxon>
        <taxon>Dothideomycetes</taxon>
        <taxon>Dothideomycetidae</taxon>
        <taxon>Capnodiales</taxon>
        <taxon>Capnodiaceae</taxon>
        <taxon>Polychaeton</taxon>
    </lineage>
</organism>
<accession>A0A9P4QIL8</accession>